<protein>
    <recommendedName>
        <fullName evidence="3">Oleate hydratase</fullName>
    </recommendedName>
</protein>
<gene>
    <name evidence="1" type="ORF">N7460_003206</name>
</gene>
<proteinExistence type="predicted"/>
<keyword evidence="2" id="KW-1185">Reference proteome</keyword>
<evidence type="ECO:0000313" key="2">
    <source>
        <dbReference type="Proteomes" id="UP001219568"/>
    </source>
</evidence>
<sequence length="429" mass="48326">MVPSALAEGRSYLRDIQEKEEQLAINGKEGTCFITQNEGALKHLPTKSLNMRWIHRIRLMRLLIKEEKSLQKKEIRNYFRESFFQSTFWMIWSTHLSILSCLDLTGHYQYEAIYLPLYLFLQSQGVDFQFGIKIRNVETTVNQDYHTIRQLAVSQHGFDFKKSLGHSDIVIATPGSTVSGSAIGTNDLPPAWNSVQASDNLDANWALWLEAGNKYPDYGNPYTFCTRKSESMVVSFTVTTGDIGFVEFLQSSSQCTSQSGAIIFMKNSNWGLRLCLPVQPVFAQQPQNVRILWGFALRPENEGEHVKKNMLFCSGAEVMSEILHYLGPSGEMATEFLQRSITIPRAMPRMSSTLLTRSLEDRPCINPKSVVNLALVGPFVEVPWRTCVDTSYGVHTARAAVSRLMGLQDSPKVSSGPSFSRLLVTLLCK</sequence>
<dbReference type="Gene3D" id="3.50.50.60">
    <property type="entry name" value="FAD/NAD(P)-binding domain"/>
    <property type="match status" value="1"/>
</dbReference>
<accession>A0AAD6ILD9</accession>
<dbReference type="Proteomes" id="UP001219568">
    <property type="component" value="Unassembled WGS sequence"/>
</dbReference>
<comment type="caution">
    <text evidence="1">The sequence shown here is derived from an EMBL/GenBank/DDBJ whole genome shotgun (WGS) entry which is preliminary data.</text>
</comment>
<evidence type="ECO:0008006" key="3">
    <source>
        <dbReference type="Google" id="ProtNLM"/>
    </source>
</evidence>
<dbReference type="EMBL" id="JAQJZL010000002">
    <property type="protein sequence ID" value="KAJ6052672.1"/>
    <property type="molecule type" value="Genomic_DNA"/>
</dbReference>
<dbReference type="GO" id="GO:0050151">
    <property type="term" value="F:oleate hydratase activity"/>
    <property type="evidence" value="ECO:0007669"/>
    <property type="project" value="InterPro"/>
</dbReference>
<dbReference type="GO" id="GO:0071949">
    <property type="term" value="F:FAD binding"/>
    <property type="evidence" value="ECO:0007669"/>
    <property type="project" value="InterPro"/>
</dbReference>
<reference evidence="1" key="1">
    <citation type="journal article" date="2023" name="IMA Fungus">
        <title>Comparative genomic study of the Penicillium genus elucidates a diverse pangenome and 15 lateral gene transfer events.</title>
        <authorList>
            <person name="Petersen C."/>
            <person name="Sorensen T."/>
            <person name="Nielsen M.R."/>
            <person name="Sondergaard T.E."/>
            <person name="Sorensen J.L."/>
            <person name="Fitzpatrick D.A."/>
            <person name="Frisvad J.C."/>
            <person name="Nielsen K.L."/>
        </authorList>
    </citation>
    <scope>NUCLEOTIDE SEQUENCE</scope>
    <source>
        <strain evidence="1">IBT 15450</strain>
    </source>
</reference>
<name>A0AAD6ILD9_PENCN</name>
<dbReference type="PANTHER" id="PTHR37417">
    <property type="entry name" value="67 KDA MYOSIN-CROSS-REACTIVE ANTIGEN FAMILY PROTEIN (AFU_ORTHOLOGUE AFUA_5G09970)"/>
    <property type="match status" value="1"/>
</dbReference>
<dbReference type="InterPro" id="IPR010354">
    <property type="entry name" value="Oleate_hydratase"/>
</dbReference>
<organism evidence="1 2">
    <name type="scientific">Penicillium canescens</name>
    <dbReference type="NCBI Taxonomy" id="5083"/>
    <lineage>
        <taxon>Eukaryota</taxon>
        <taxon>Fungi</taxon>
        <taxon>Dikarya</taxon>
        <taxon>Ascomycota</taxon>
        <taxon>Pezizomycotina</taxon>
        <taxon>Eurotiomycetes</taxon>
        <taxon>Eurotiomycetidae</taxon>
        <taxon>Eurotiales</taxon>
        <taxon>Aspergillaceae</taxon>
        <taxon>Penicillium</taxon>
    </lineage>
</organism>
<dbReference type="AlphaFoldDB" id="A0AAD6ILD9"/>
<dbReference type="InterPro" id="IPR036188">
    <property type="entry name" value="FAD/NAD-bd_sf"/>
</dbReference>
<reference evidence="1" key="2">
    <citation type="submission" date="2023-01" db="EMBL/GenBank/DDBJ databases">
        <authorList>
            <person name="Petersen C."/>
        </authorList>
    </citation>
    <scope>NUCLEOTIDE SEQUENCE</scope>
    <source>
        <strain evidence="1">IBT 15450</strain>
    </source>
</reference>
<dbReference type="Pfam" id="PF06100">
    <property type="entry name" value="MCRA"/>
    <property type="match status" value="1"/>
</dbReference>
<dbReference type="Gene3D" id="3.30.9.80">
    <property type="match status" value="1"/>
</dbReference>
<dbReference type="GO" id="GO:0006631">
    <property type="term" value="P:fatty acid metabolic process"/>
    <property type="evidence" value="ECO:0007669"/>
    <property type="project" value="InterPro"/>
</dbReference>
<dbReference type="PANTHER" id="PTHR37417:SF2">
    <property type="entry name" value="67 KDA MYOSIN-CROSS-REACTIVE ANTIGEN FAMILY PROTEIN (AFU_ORTHOLOGUE AFUA_5G09970)"/>
    <property type="match status" value="1"/>
</dbReference>
<evidence type="ECO:0000313" key="1">
    <source>
        <dbReference type="EMBL" id="KAJ6052672.1"/>
    </source>
</evidence>